<evidence type="ECO:0000256" key="1">
    <source>
        <dbReference type="ARBA" id="ARBA00004141"/>
    </source>
</evidence>
<feature type="transmembrane region" description="Helical" evidence="5">
    <location>
        <begin position="69"/>
        <end position="87"/>
    </location>
</feature>
<evidence type="ECO:0000256" key="2">
    <source>
        <dbReference type="ARBA" id="ARBA00022692"/>
    </source>
</evidence>
<dbReference type="GO" id="GO:0016020">
    <property type="term" value="C:membrane"/>
    <property type="evidence" value="ECO:0007669"/>
    <property type="project" value="UniProtKB-SubCell"/>
</dbReference>
<dbReference type="RefSeq" id="WP_183901820.1">
    <property type="nucleotide sequence ID" value="NZ_JACIDW010000016.1"/>
</dbReference>
<evidence type="ECO:0000256" key="5">
    <source>
        <dbReference type="SAM" id="Phobius"/>
    </source>
</evidence>
<dbReference type="CDD" id="cd17393">
    <property type="entry name" value="MFS_MosC_like"/>
    <property type="match status" value="1"/>
</dbReference>
<evidence type="ECO:0000259" key="6">
    <source>
        <dbReference type="PROSITE" id="PS50850"/>
    </source>
</evidence>
<dbReference type="SUPFAM" id="SSF103473">
    <property type="entry name" value="MFS general substrate transporter"/>
    <property type="match status" value="1"/>
</dbReference>
<feature type="transmembrane region" description="Helical" evidence="5">
    <location>
        <begin position="132"/>
        <end position="151"/>
    </location>
</feature>
<keyword evidence="8" id="KW-1185">Reference proteome</keyword>
<evidence type="ECO:0000313" key="8">
    <source>
        <dbReference type="Proteomes" id="UP000582090"/>
    </source>
</evidence>
<dbReference type="InterPro" id="IPR051788">
    <property type="entry name" value="MFS_Transporter"/>
</dbReference>
<proteinExistence type="predicted"/>
<dbReference type="EMBL" id="JACIDW010000016">
    <property type="protein sequence ID" value="MBB3966323.1"/>
    <property type="molecule type" value="Genomic_DNA"/>
</dbReference>
<dbReference type="InterPro" id="IPR020846">
    <property type="entry name" value="MFS_dom"/>
</dbReference>
<feature type="transmembrane region" description="Helical" evidence="5">
    <location>
        <begin position="323"/>
        <end position="344"/>
    </location>
</feature>
<accession>A0A7W6GC25</accession>
<gene>
    <name evidence="7" type="ORF">GGQ67_004010</name>
</gene>
<evidence type="ECO:0000256" key="4">
    <source>
        <dbReference type="ARBA" id="ARBA00023136"/>
    </source>
</evidence>
<organism evidence="7 8">
    <name type="scientific">Rhizobium metallidurans</name>
    <dbReference type="NCBI Taxonomy" id="1265931"/>
    <lineage>
        <taxon>Bacteria</taxon>
        <taxon>Pseudomonadati</taxon>
        <taxon>Pseudomonadota</taxon>
        <taxon>Alphaproteobacteria</taxon>
        <taxon>Hyphomicrobiales</taxon>
        <taxon>Rhizobiaceae</taxon>
        <taxon>Rhizobium/Agrobacterium group</taxon>
        <taxon>Rhizobium</taxon>
    </lineage>
</organism>
<dbReference type="GO" id="GO:0022857">
    <property type="term" value="F:transmembrane transporter activity"/>
    <property type="evidence" value="ECO:0007669"/>
    <property type="project" value="InterPro"/>
</dbReference>
<dbReference type="AlphaFoldDB" id="A0A7W6GC25"/>
<comment type="subcellular location">
    <subcellularLocation>
        <location evidence="1">Membrane</location>
        <topology evidence="1">Multi-pass membrane protein</topology>
    </subcellularLocation>
</comment>
<dbReference type="InterPro" id="IPR011701">
    <property type="entry name" value="MFS"/>
</dbReference>
<reference evidence="7 8" key="1">
    <citation type="submission" date="2020-08" db="EMBL/GenBank/DDBJ databases">
        <title>Genomic Encyclopedia of Type Strains, Phase IV (KMG-IV): sequencing the most valuable type-strain genomes for metagenomic binning, comparative biology and taxonomic classification.</title>
        <authorList>
            <person name="Goeker M."/>
        </authorList>
    </citation>
    <scope>NUCLEOTIDE SEQUENCE [LARGE SCALE GENOMIC DNA]</scope>
    <source>
        <strain evidence="7 8">DSM 26575</strain>
    </source>
</reference>
<feature type="transmembrane region" description="Helical" evidence="5">
    <location>
        <begin position="157"/>
        <end position="179"/>
    </location>
</feature>
<evidence type="ECO:0000256" key="3">
    <source>
        <dbReference type="ARBA" id="ARBA00022989"/>
    </source>
</evidence>
<keyword evidence="3 5" id="KW-1133">Transmembrane helix</keyword>
<feature type="transmembrane region" description="Helical" evidence="5">
    <location>
        <begin position="350"/>
        <end position="370"/>
    </location>
</feature>
<feature type="transmembrane region" description="Helical" evidence="5">
    <location>
        <begin position="39"/>
        <end position="57"/>
    </location>
</feature>
<dbReference type="PROSITE" id="PS50850">
    <property type="entry name" value="MFS"/>
    <property type="match status" value="1"/>
</dbReference>
<feature type="transmembrane region" description="Helical" evidence="5">
    <location>
        <begin position="200"/>
        <end position="219"/>
    </location>
</feature>
<dbReference type="PANTHER" id="PTHR23514">
    <property type="entry name" value="BYPASS OF STOP CODON PROTEIN 6"/>
    <property type="match status" value="1"/>
</dbReference>
<dbReference type="Proteomes" id="UP000582090">
    <property type="component" value="Unassembled WGS sequence"/>
</dbReference>
<feature type="domain" description="Major facilitator superfamily (MFS) profile" evidence="6">
    <location>
        <begin position="1"/>
        <end position="379"/>
    </location>
</feature>
<feature type="transmembrane region" description="Helical" evidence="5">
    <location>
        <begin position="231"/>
        <end position="251"/>
    </location>
</feature>
<dbReference type="Pfam" id="PF07690">
    <property type="entry name" value="MFS_1"/>
    <property type="match status" value="1"/>
</dbReference>
<comment type="caution">
    <text evidence="7">The sequence shown here is derived from an EMBL/GenBank/DDBJ whole genome shotgun (WGS) entry which is preliminary data.</text>
</comment>
<name>A0A7W6GC25_9HYPH</name>
<dbReference type="PANTHER" id="PTHR23514:SF13">
    <property type="entry name" value="INNER MEMBRANE PROTEIN YBJJ"/>
    <property type="match status" value="1"/>
</dbReference>
<evidence type="ECO:0000313" key="7">
    <source>
        <dbReference type="EMBL" id="MBB3966323.1"/>
    </source>
</evidence>
<keyword evidence="4 5" id="KW-0472">Membrane</keyword>
<keyword evidence="2 5" id="KW-0812">Transmembrane</keyword>
<feature type="transmembrane region" description="Helical" evidence="5">
    <location>
        <begin position="263"/>
        <end position="285"/>
    </location>
</feature>
<feature type="transmembrane region" description="Helical" evidence="5">
    <location>
        <begin position="93"/>
        <end position="111"/>
    </location>
</feature>
<dbReference type="InterPro" id="IPR036259">
    <property type="entry name" value="MFS_trans_sf"/>
</dbReference>
<protein>
    <submittedName>
        <fullName evidence="7">MFS family permease</fullName>
    </submittedName>
</protein>
<sequence length="391" mass="40080">MSFQRLVMLIFFLQPIAFGSWLPRIPDVQAKLGMGPADLAIALLGLPIGTLMTLPFAGRLVAKIGGRATIIYGFVAFLAVASLPAFADSMTTLFFTLMILGVTLSTLELGLNVEADRAEKTTGLMIMSRCHGFWSLGIMAGSLLGVGAAALHLPANWSLALIALLVLPIALFVSARLPLGPDPAAETSHAKSAPFKLPSAALLGICAFTFGITMTEGAIADWSAVYLRDVLFATGALTGLGYSVFACLVATGRFGGDYMKSRFGAVVIARVCGCASLTGMVIVLLAPNTAVALIGFAAIGVGVSVGFPLAVTASASLTDRPAASSVAILTFIALSGFLVGPPAIGFVAEAFGLRVGLGILLIPLAVSLLFTRMLIPSAAGDASSVVSDKAA</sequence>
<feature type="transmembrane region" description="Helical" evidence="5">
    <location>
        <begin position="291"/>
        <end position="311"/>
    </location>
</feature>
<dbReference type="Gene3D" id="1.20.1250.20">
    <property type="entry name" value="MFS general substrate transporter like domains"/>
    <property type="match status" value="1"/>
</dbReference>